<evidence type="ECO:0000256" key="1">
    <source>
        <dbReference type="SAM" id="MobiDB-lite"/>
    </source>
</evidence>
<comment type="caution">
    <text evidence="2">The sequence shown here is derived from an EMBL/GenBank/DDBJ whole genome shotgun (WGS) entry which is preliminary data.</text>
</comment>
<evidence type="ECO:0000313" key="3">
    <source>
        <dbReference type="Proteomes" id="UP000746612"/>
    </source>
</evidence>
<feature type="region of interest" description="Disordered" evidence="1">
    <location>
        <begin position="128"/>
        <end position="160"/>
    </location>
</feature>
<reference evidence="2" key="1">
    <citation type="submission" date="2021-03" db="EMBL/GenBank/DDBJ databases">
        <authorList>
            <person name="Alouane T."/>
            <person name="Langin T."/>
            <person name="Bonhomme L."/>
        </authorList>
    </citation>
    <scope>NUCLEOTIDE SEQUENCE</scope>
    <source>
        <strain evidence="2">MDC_Fg202</strain>
    </source>
</reference>
<gene>
    <name evidence="2" type="ORF">MDCFG202_LOCUS292301</name>
</gene>
<feature type="compositionally biased region" description="Gly residues" evidence="1">
    <location>
        <begin position="129"/>
        <end position="138"/>
    </location>
</feature>
<protein>
    <submittedName>
        <fullName evidence="2">Uncharacterized protein</fullName>
    </submittedName>
</protein>
<accession>A0A4U9EUC0</accession>
<dbReference type="Proteomes" id="UP000746612">
    <property type="component" value="Unassembled WGS sequence"/>
</dbReference>
<name>A0A4U9EUC0_GIBZA</name>
<dbReference type="AlphaFoldDB" id="A0A4U9EUC0"/>
<dbReference type="EMBL" id="CAJPIJ010000138">
    <property type="protein sequence ID" value="CAG1987215.1"/>
    <property type="molecule type" value="Genomic_DNA"/>
</dbReference>
<sequence>MFGAVSIILSTSKSINAPWTNAKHVAADDKVIRVKDPVFVVAMIFNIKKTRLQNGTDVKLGNEGQAKVGPRTFCRSMLSLFSKVLLRMRQLPNENRQGPGMPKKQHTRWVVGIKDQCLINLRNAAPSYSGGGGGGGGSSSSSTRRGIQLSPIEQCRTVRG</sequence>
<evidence type="ECO:0000313" key="2">
    <source>
        <dbReference type="EMBL" id="CAG1987215.1"/>
    </source>
</evidence>
<proteinExistence type="predicted"/>
<organism evidence="2 3">
    <name type="scientific">Gibberella zeae</name>
    <name type="common">Wheat head blight fungus</name>
    <name type="synonym">Fusarium graminearum</name>
    <dbReference type="NCBI Taxonomy" id="5518"/>
    <lineage>
        <taxon>Eukaryota</taxon>
        <taxon>Fungi</taxon>
        <taxon>Dikarya</taxon>
        <taxon>Ascomycota</taxon>
        <taxon>Pezizomycotina</taxon>
        <taxon>Sordariomycetes</taxon>
        <taxon>Hypocreomycetidae</taxon>
        <taxon>Hypocreales</taxon>
        <taxon>Nectriaceae</taxon>
        <taxon>Fusarium</taxon>
    </lineage>
</organism>